<gene>
    <name evidence="2" type="ORF">GPM918_LOCUS10997</name>
    <name evidence="3" type="ORF">SRO942_LOCUS10998</name>
</gene>
<dbReference type="Proteomes" id="UP000663829">
    <property type="component" value="Unassembled WGS sequence"/>
</dbReference>
<organism evidence="2 4">
    <name type="scientific">Didymodactylos carnosus</name>
    <dbReference type="NCBI Taxonomy" id="1234261"/>
    <lineage>
        <taxon>Eukaryota</taxon>
        <taxon>Metazoa</taxon>
        <taxon>Spiralia</taxon>
        <taxon>Gnathifera</taxon>
        <taxon>Rotifera</taxon>
        <taxon>Eurotatoria</taxon>
        <taxon>Bdelloidea</taxon>
        <taxon>Philodinida</taxon>
        <taxon>Philodinidae</taxon>
        <taxon>Didymodactylos</taxon>
    </lineage>
</organism>
<dbReference type="EMBL" id="CAJNOQ010002231">
    <property type="protein sequence ID" value="CAF0946407.1"/>
    <property type="molecule type" value="Genomic_DNA"/>
</dbReference>
<feature type="compositionally biased region" description="Polar residues" evidence="1">
    <location>
        <begin position="115"/>
        <end position="127"/>
    </location>
</feature>
<evidence type="ECO:0000256" key="1">
    <source>
        <dbReference type="SAM" id="MobiDB-lite"/>
    </source>
</evidence>
<feature type="compositionally biased region" description="Polar residues" evidence="1">
    <location>
        <begin position="181"/>
        <end position="201"/>
    </location>
</feature>
<reference evidence="2" key="1">
    <citation type="submission" date="2021-02" db="EMBL/GenBank/DDBJ databases">
        <authorList>
            <person name="Nowell W R."/>
        </authorList>
    </citation>
    <scope>NUCLEOTIDE SEQUENCE</scope>
</reference>
<evidence type="ECO:0000313" key="4">
    <source>
        <dbReference type="Proteomes" id="UP000663829"/>
    </source>
</evidence>
<feature type="region of interest" description="Disordered" evidence="1">
    <location>
        <begin position="181"/>
        <end position="205"/>
    </location>
</feature>
<protein>
    <submittedName>
        <fullName evidence="2">Uncharacterized protein</fullName>
    </submittedName>
</protein>
<name>A0A814CQ14_9BILA</name>
<accession>A0A814CQ14</accession>
<feature type="region of interest" description="Disordered" evidence="1">
    <location>
        <begin position="303"/>
        <end position="322"/>
    </location>
</feature>
<dbReference type="EMBL" id="CAJOBC010002231">
    <property type="protein sequence ID" value="CAF3722535.1"/>
    <property type="molecule type" value="Genomic_DNA"/>
</dbReference>
<dbReference type="AlphaFoldDB" id="A0A814CQ14"/>
<evidence type="ECO:0000313" key="2">
    <source>
        <dbReference type="EMBL" id="CAF0946407.1"/>
    </source>
</evidence>
<feature type="region of interest" description="Disordered" evidence="1">
    <location>
        <begin position="140"/>
        <end position="161"/>
    </location>
</feature>
<dbReference type="Proteomes" id="UP000681722">
    <property type="component" value="Unassembled WGS sequence"/>
</dbReference>
<feature type="region of interest" description="Disordered" evidence="1">
    <location>
        <begin position="230"/>
        <end position="267"/>
    </location>
</feature>
<comment type="caution">
    <text evidence="2">The sequence shown here is derived from an EMBL/GenBank/DDBJ whole genome shotgun (WGS) entry which is preliminary data.</text>
</comment>
<sequence>MTAGTKIRQRVKNISNTKTTTISVKKFYHFVSVKSDENTSLSSHDFGIYEHQNCSFILFPGACSVIMTTDHEKHIQGLKELNRIHVGYHNEHVQYPVPVIVSKDEEWSYSRPTTQQTTTVLASPSSNNKKDDDEFCNTRQLQHSRKSIQTTASTRSNYRQLPSHRYSSFSQYHIPSLTTTTQFRSTPNTTTMSQHHNNNSPLDDRFSCLFPPPNRNVSEINQFDKSLQNFTSEKLPTRSHRKNSNNNRLLSPPSPTNSTSSSSSISYSLTRQTTAAIPQVTIDCPKVRHPPISEYNHLSLSGSSISSCSENERRKKTVTSSTSSFPLLEKQLITTENDDDDDALSDSSLNRILTSTTNMDSQQPITQRLSRKIFAKLFPSSFSVSKS</sequence>
<proteinExistence type="predicted"/>
<keyword evidence="4" id="KW-1185">Reference proteome</keyword>
<evidence type="ECO:0000313" key="3">
    <source>
        <dbReference type="EMBL" id="CAF3722535.1"/>
    </source>
</evidence>
<feature type="compositionally biased region" description="Low complexity" evidence="1">
    <location>
        <begin position="244"/>
        <end position="267"/>
    </location>
</feature>
<feature type="region of interest" description="Disordered" evidence="1">
    <location>
        <begin position="115"/>
        <end position="134"/>
    </location>
</feature>